<reference evidence="2 3" key="2">
    <citation type="submission" date="2018-11" db="EMBL/GenBank/DDBJ databases">
        <authorList>
            <consortium name="Pathogen Informatics"/>
        </authorList>
    </citation>
    <scope>NUCLEOTIDE SEQUENCE [LARGE SCALE GENOMIC DNA]</scope>
</reference>
<feature type="region of interest" description="Disordered" evidence="1">
    <location>
        <begin position="11"/>
        <end position="34"/>
    </location>
</feature>
<gene>
    <name evidence="2" type="ORF">TCNE_LOCUS4781</name>
</gene>
<dbReference type="WBParaSite" id="TCNE_0000478101-mRNA-1">
    <property type="protein sequence ID" value="TCNE_0000478101-mRNA-1"/>
    <property type="gene ID" value="TCNE_0000478101"/>
</dbReference>
<organism evidence="3 4">
    <name type="scientific">Toxocara canis</name>
    <name type="common">Canine roundworm</name>
    <dbReference type="NCBI Taxonomy" id="6265"/>
    <lineage>
        <taxon>Eukaryota</taxon>
        <taxon>Metazoa</taxon>
        <taxon>Ecdysozoa</taxon>
        <taxon>Nematoda</taxon>
        <taxon>Chromadorea</taxon>
        <taxon>Rhabditida</taxon>
        <taxon>Spirurina</taxon>
        <taxon>Ascaridomorpha</taxon>
        <taxon>Ascaridoidea</taxon>
        <taxon>Toxocaridae</taxon>
        <taxon>Toxocara</taxon>
    </lineage>
</organism>
<keyword evidence="3" id="KW-1185">Reference proteome</keyword>
<accession>A0A183U8G1</accession>
<reference evidence="4" key="1">
    <citation type="submission" date="2016-06" db="UniProtKB">
        <authorList>
            <consortium name="WormBaseParasite"/>
        </authorList>
    </citation>
    <scope>IDENTIFICATION</scope>
</reference>
<evidence type="ECO:0000256" key="1">
    <source>
        <dbReference type="SAM" id="MobiDB-lite"/>
    </source>
</evidence>
<evidence type="ECO:0000313" key="2">
    <source>
        <dbReference type="EMBL" id="VDM32220.1"/>
    </source>
</evidence>
<dbReference type="Proteomes" id="UP000050794">
    <property type="component" value="Unassembled WGS sequence"/>
</dbReference>
<name>A0A183U8G1_TOXCA</name>
<sequence length="80" mass="9059">CEPYKIKERFRFDDINPNTNAPDPDPESGNRVSGMNTELDAVVASKRLGRISNRNDVTNNDNGNGNKLTITKRYVFVPYQ</sequence>
<dbReference type="AlphaFoldDB" id="A0A183U8G1"/>
<evidence type="ECO:0000313" key="3">
    <source>
        <dbReference type="Proteomes" id="UP000050794"/>
    </source>
</evidence>
<proteinExistence type="predicted"/>
<evidence type="ECO:0000313" key="4">
    <source>
        <dbReference type="WBParaSite" id="TCNE_0000478101-mRNA-1"/>
    </source>
</evidence>
<dbReference type="EMBL" id="UYWY01009022">
    <property type="protein sequence ID" value="VDM32220.1"/>
    <property type="molecule type" value="Genomic_DNA"/>
</dbReference>
<protein>
    <submittedName>
        <fullName evidence="4">Hyp20</fullName>
    </submittedName>
</protein>